<dbReference type="PANTHER" id="PTHR48475:SF2">
    <property type="entry name" value="RIBONUCLEASE H"/>
    <property type="match status" value="1"/>
</dbReference>
<organism evidence="2 3">
    <name type="scientific">Arabidopsis suecica</name>
    <name type="common">Swedish thale-cress</name>
    <name type="synonym">Cardaminopsis suecica</name>
    <dbReference type="NCBI Taxonomy" id="45249"/>
    <lineage>
        <taxon>Eukaryota</taxon>
        <taxon>Viridiplantae</taxon>
        <taxon>Streptophyta</taxon>
        <taxon>Embryophyta</taxon>
        <taxon>Tracheophyta</taxon>
        <taxon>Spermatophyta</taxon>
        <taxon>Magnoliopsida</taxon>
        <taxon>eudicotyledons</taxon>
        <taxon>Gunneridae</taxon>
        <taxon>Pentapetalae</taxon>
        <taxon>rosids</taxon>
        <taxon>malvids</taxon>
        <taxon>Brassicales</taxon>
        <taxon>Brassicaceae</taxon>
        <taxon>Camelineae</taxon>
        <taxon>Arabidopsis</taxon>
    </lineage>
</organism>
<gene>
    <name evidence="2" type="ORF">ISN44_Un112g000080</name>
</gene>
<dbReference type="OrthoDB" id="1936587at2759"/>
<accession>A0A8T1XAX5</accession>
<evidence type="ECO:0000313" key="3">
    <source>
        <dbReference type="Proteomes" id="UP000694251"/>
    </source>
</evidence>
<feature type="domain" description="Integrase catalytic" evidence="1">
    <location>
        <begin position="369"/>
        <end position="485"/>
    </location>
</feature>
<dbReference type="CDD" id="cd09279">
    <property type="entry name" value="RNase_HI_like"/>
    <property type="match status" value="1"/>
</dbReference>
<evidence type="ECO:0000259" key="1">
    <source>
        <dbReference type="PROSITE" id="PS50994"/>
    </source>
</evidence>
<comment type="caution">
    <text evidence="2">The sequence shown here is derived from an EMBL/GenBank/DDBJ whole genome shotgun (WGS) entry which is preliminary data.</text>
</comment>
<proteinExistence type="predicted"/>
<reference evidence="2 3" key="1">
    <citation type="submission" date="2020-12" db="EMBL/GenBank/DDBJ databases">
        <title>Concerted genomic and epigenomic changes stabilize Arabidopsis allopolyploids.</title>
        <authorList>
            <person name="Chen Z."/>
        </authorList>
    </citation>
    <scope>NUCLEOTIDE SEQUENCE [LARGE SCALE GENOMIC DNA]</scope>
    <source>
        <strain evidence="2">As9502</strain>
        <tissue evidence="2">Leaf</tissue>
    </source>
</reference>
<keyword evidence="3" id="KW-1185">Reference proteome</keyword>
<dbReference type="InterPro" id="IPR001584">
    <property type="entry name" value="Integrase_cat-core"/>
</dbReference>
<dbReference type="EMBL" id="JAEFBJ010000112">
    <property type="protein sequence ID" value="KAG7529963.1"/>
    <property type="molecule type" value="Genomic_DNA"/>
</dbReference>
<dbReference type="AlphaFoldDB" id="A0A8T1XAX5"/>
<dbReference type="GO" id="GO:0004523">
    <property type="term" value="F:RNA-DNA hybrid ribonuclease activity"/>
    <property type="evidence" value="ECO:0007669"/>
    <property type="project" value="InterPro"/>
</dbReference>
<dbReference type="Pfam" id="PF13456">
    <property type="entry name" value="RVT_3"/>
    <property type="match status" value="1"/>
</dbReference>
<name>A0A8T1XAX5_ARASU</name>
<dbReference type="GO" id="GO:0003676">
    <property type="term" value="F:nucleic acid binding"/>
    <property type="evidence" value="ECO:0007669"/>
    <property type="project" value="InterPro"/>
</dbReference>
<dbReference type="Proteomes" id="UP000694251">
    <property type="component" value="Unassembled WGS sequence"/>
</dbReference>
<protein>
    <submittedName>
        <fullName evidence="2">Integrase catalytic core</fullName>
    </submittedName>
</protein>
<sequence length="594" mass="67767">MQTTKSLSWAEQLKIEEARESTKPVFDPVISVCLDNENPKQCVEIGRDLGEELTAELTSFLRDNVNTFAWSPKDIPGVSVQIVVHELNVDPIFKHVKQKRRKLGREQAEAVKAEVEKLLRIGSITEAKYPNWLANPDSFPLPHIDRLVESTSGNKLISFMDAFAGYNQIMMNPEDQEKTAFYTEQVVMGSMPLRAILHSLSQSGRLAKWAIKLSEYDIKYQNKTCAKSQVLPDFIVELPTKEARENPLDTIWLLYVDESSSKQGSGMGICLTSPICEVLEQSFKLNFEATNNVAENEALVAWLNLARGLKIAKIWAYCDSKLLANQFNGEYTARDERMEAYLAHIHSLAKQFDIRPKPEEGHPKVSAYASIKDAQVENFVWKHILWRHGIPYEIITDNGSQFISTRFQGFCDKWGIRLSKSTPRYPQGNGQAEAANKTILDSLKKWLNAKKGLWADELERVVWSHQTTPRRATGDTPFALVYGTECIIPAEMEVPSLHRILSPQHEPYKNQCILDELDLIDERRDSALVQIQNYQNETARYYNSNVQQQKFHEGDRFLRKVFQNTDEPNAGKLGVNWKGCSDPHKDIGHDQRIE</sequence>
<evidence type="ECO:0000313" key="2">
    <source>
        <dbReference type="EMBL" id="KAG7529963.1"/>
    </source>
</evidence>
<dbReference type="InterPro" id="IPR002156">
    <property type="entry name" value="RNaseH_domain"/>
</dbReference>
<dbReference type="GO" id="GO:0015074">
    <property type="term" value="P:DNA integration"/>
    <property type="evidence" value="ECO:0007669"/>
    <property type="project" value="InterPro"/>
</dbReference>
<dbReference type="PROSITE" id="PS50994">
    <property type="entry name" value="INTEGRASE"/>
    <property type="match status" value="1"/>
</dbReference>
<dbReference type="PANTHER" id="PTHR48475">
    <property type="entry name" value="RIBONUCLEASE H"/>
    <property type="match status" value="1"/>
</dbReference>